<gene>
    <name evidence="3" type="ORF">J5837_01840</name>
</gene>
<dbReference type="Proteomes" id="UP000673447">
    <property type="component" value="Unassembled WGS sequence"/>
</dbReference>
<feature type="region of interest" description="Disordered" evidence="1">
    <location>
        <begin position="49"/>
        <end position="69"/>
    </location>
</feature>
<feature type="domain" description="DUF4398" evidence="2">
    <location>
        <begin position="19"/>
        <end position="97"/>
    </location>
</feature>
<comment type="caution">
    <text evidence="3">The sequence shown here is derived from an EMBL/GenBank/DDBJ whole genome shotgun (WGS) entry which is preliminary data.</text>
</comment>
<reference evidence="3" key="1">
    <citation type="journal article" date="2016" name="Int. J. Syst. Evol. Microbiol.">
        <title>Pseudoxanthomonas helianthi sp. nov., isolated from roots of Jerusalem artichoke (Helianthus tuberosus).</title>
        <authorList>
            <person name="Kittiwongwattana C."/>
            <person name="Thawai C."/>
        </authorList>
    </citation>
    <scope>NUCLEOTIDE SEQUENCE</scope>
    <source>
        <strain evidence="3">110414</strain>
    </source>
</reference>
<accession>A0A940X0B2</accession>
<dbReference type="Pfam" id="PF14346">
    <property type="entry name" value="DUF4398"/>
    <property type="match status" value="1"/>
</dbReference>
<dbReference type="AlphaFoldDB" id="A0A940X0B2"/>
<dbReference type="EMBL" id="JAGKTC010000001">
    <property type="protein sequence ID" value="MBP3983152.1"/>
    <property type="molecule type" value="Genomic_DNA"/>
</dbReference>
<dbReference type="Gene3D" id="1.20.1270.390">
    <property type="match status" value="1"/>
</dbReference>
<evidence type="ECO:0000256" key="1">
    <source>
        <dbReference type="SAM" id="MobiDB-lite"/>
    </source>
</evidence>
<feature type="region of interest" description="Disordered" evidence="1">
    <location>
        <begin position="101"/>
        <end position="142"/>
    </location>
</feature>
<organism evidence="3 4">
    <name type="scientific">Pseudoxanthomonas helianthi</name>
    <dbReference type="NCBI Taxonomy" id="1453541"/>
    <lineage>
        <taxon>Bacteria</taxon>
        <taxon>Pseudomonadati</taxon>
        <taxon>Pseudomonadota</taxon>
        <taxon>Gammaproteobacteria</taxon>
        <taxon>Lysobacterales</taxon>
        <taxon>Lysobacteraceae</taxon>
        <taxon>Pseudoxanthomonas</taxon>
    </lineage>
</organism>
<dbReference type="InterPro" id="IPR025511">
    <property type="entry name" value="DUF4398"/>
</dbReference>
<sequence>MAILLGVTFAGSAVAQVVPEVQAAQQAVDRADQADADQYAPDLLASARQGLAAAQTASQGGRSERRQAAVLAQRAAADADLARARSQEAVARAQLEQRRAEIAELQQRLEQPPSPPPALPSTTLPDTPLSEPLPAAPAGDGT</sequence>
<name>A0A940X0B2_9GAMM</name>
<proteinExistence type="predicted"/>
<reference evidence="3" key="2">
    <citation type="submission" date="2021-03" db="EMBL/GenBank/DDBJ databases">
        <authorList>
            <person name="Cao W."/>
        </authorList>
    </citation>
    <scope>NUCLEOTIDE SEQUENCE</scope>
    <source>
        <strain evidence="3">110414</strain>
    </source>
</reference>
<evidence type="ECO:0000313" key="3">
    <source>
        <dbReference type="EMBL" id="MBP3983152.1"/>
    </source>
</evidence>
<feature type="compositionally biased region" description="Low complexity" evidence="1">
    <location>
        <begin position="120"/>
        <end position="133"/>
    </location>
</feature>
<evidence type="ECO:0000313" key="4">
    <source>
        <dbReference type="Proteomes" id="UP000673447"/>
    </source>
</evidence>
<evidence type="ECO:0000259" key="2">
    <source>
        <dbReference type="Pfam" id="PF14346"/>
    </source>
</evidence>
<protein>
    <submittedName>
        <fullName evidence="3">DUF4398 domain-containing protein</fullName>
    </submittedName>
</protein>
<keyword evidence="4" id="KW-1185">Reference proteome</keyword>